<dbReference type="Proteomes" id="UP001318860">
    <property type="component" value="Unassembled WGS sequence"/>
</dbReference>
<organism evidence="1 2">
    <name type="scientific">Rehmannia glutinosa</name>
    <name type="common">Chinese foxglove</name>
    <dbReference type="NCBI Taxonomy" id="99300"/>
    <lineage>
        <taxon>Eukaryota</taxon>
        <taxon>Viridiplantae</taxon>
        <taxon>Streptophyta</taxon>
        <taxon>Embryophyta</taxon>
        <taxon>Tracheophyta</taxon>
        <taxon>Spermatophyta</taxon>
        <taxon>Magnoliopsida</taxon>
        <taxon>eudicotyledons</taxon>
        <taxon>Gunneridae</taxon>
        <taxon>Pentapetalae</taxon>
        <taxon>asterids</taxon>
        <taxon>lamiids</taxon>
        <taxon>Lamiales</taxon>
        <taxon>Orobanchaceae</taxon>
        <taxon>Rehmannieae</taxon>
        <taxon>Rehmannia</taxon>
    </lineage>
</organism>
<evidence type="ECO:0000313" key="1">
    <source>
        <dbReference type="EMBL" id="KAK6151667.1"/>
    </source>
</evidence>
<protein>
    <submittedName>
        <fullName evidence="1">Uncharacterized protein</fullName>
    </submittedName>
</protein>
<dbReference type="EMBL" id="JABTTQ020000007">
    <property type="protein sequence ID" value="KAK6151667.1"/>
    <property type="molecule type" value="Genomic_DNA"/>
</dbReference>
<sequence>MEVWEIDDGDDWRFALFQYLSKARLPSDKRKVARVQARAMRFCIVGDLLYKRTFEGPMLRCLSEEEGRYHWDQPHRGFLHYRCLKYEDLEIEEVEQR</sequence>
<reference evidence="1 2" key="1">
    <citation type="journal article" date="2021" name="Comput. Struct. Biotechnol. J.">
        <title>De novo genome assembly of the potent medicinal plant Rehmannia glutinosa using nanopore technology.</title>
        <authorList>
            <person name="Ma L."/>
            <person name="Dong C."/>
            <person name="Song C."/>
            <person name="Wang X."/>
            <person name="Zheng X."/>
            <person name="Niu Y."/>
            <person name="Chen S."/>
            <person name="Feng W."/>
        </authorList>
    </citation>
    <scope>NUCLEOTIDE SEQUENCE [LARGE SCALE GENOMIC DNA]</scope>
    <source>
        <strain evidence="1">DH-2019</strain>
    </source>
</reference>
<comment type="caution">
    <text evidence="1">The sequence shown here is derived from an EMBL/GenBank/DDBJ whole genome shotgun (WGS) entry which is preliminary data.</text>
</comment>
<name>A0ABR0WVZ7_REHGL</name>
<evidence type="ECO:0000313" key="2">
    <source>
        <dbReference type="Proteomes" id="UP001318860"/>
    </source>
</evidence>
<proteinExistence type="predicted"/>
<gene>
    <name evidence="1" type="ORF">DH2020_014302</name>
</gene>
<keyword evidence="2" id="KW-1185">Reference proteome</keyword>
<accession>A0ABR0WVZ7</accession>